<dbReference type="Pfam" id="PF00702">
    <property type="entry name" value="Hydrolase"/>
    <property type="match status" value="1"/>
</dbReference>
<dbReference type="PANTHER" id="PTHR43611">
    <property type="entry name" value="ALPHA-D-GLUCOSE 1-PHOSPHATE PHOSPHATASE"/>
    <property type="match status" value="1"/>
</dbReference>
<dbReference type="OrthoDB" id="9797415at2"/>
<dbReference type="PANTHER" id="PTHR43611:SF3">
    <property type="entry name" value="FLAVIN MONONUCLEOTIDE HYDROLASE 1, CHLOROPLATIC"/>
    <property type="match status" value="1"/>
</dbReference>
<dbReference type="InterPro" id="IPR023214">
    <property type="entry name" value="HAD_sf"/>
</dbReference>
<dbReference type="NCBIfam" id="TIGR01509">
    <property type="entry name" value="HAD-SF-IA-v3"/>
    <property type="match status" value="1"/>
</dbReference>
<dbReference type="KEGG" id="blau:DQQ01_12320"/>
<evidence type="ECO:0000313" key="2">
    <source>
        <dbReference type="EMBL" id="AWY98800.1"/>
    </source>
</evidence>
<keyword evidence="1" id="KW-0472">Membrane</keyword>
<name>A0A2Z4UCK6_9FIRM</name>
<keyword evidence="1" id="KW-0812">Transmembrane</keyword>
<dbReference type="Gene3D" id="1.10.150.240">
    <property type="entry name" value="Putative phosphatase, domain 2"/>
    <property type="match status" value="1"/>
</dbReference>
<reference evidence="3" key="1">
    <citation type="submission" date="2018-06" db="EMBL/GenBank/DDBJ databases">
        <title>Description of Blautia argi sp. nov., a new anaerobic isolated from dog feces.</title>
        <authorList>
            <person name="Chang Y.-H."/>
            <person name="Paek J."/>
            <person name="Shin Y."/>
        </authorList>
    </citation>
    <scope>NUCLEOTIDE SEQUENCE [LARGE SCALE GENOMIC DNA]</scope>
    <source>
        <strain evidence="3">KCTC 15426</strain>
    </source>
</reference>
<dbReference type="Proteomes" id="UP000250003">
    <property type="component" value="Chromosome"/>
</dbReference>
<dbReference type="InterPro" id="IPR023198">
    <property type="entry name" value="PGP-like_dom2"/>
</dbReference>
<dbReference type="SUPFAM" id="SSF56784">
    <property type="entry name" value="HAD-like"/>
    <property type="match status" value="1"/>
</dbReference>
<dbReference type="Gene3D" id="3.40.50.1000">
    <property type="entry name" value="HAD superfamily/HAD-like"/>
    <property type="match status" value="1"/>
</dbReference>
<dbReference type="AlphaFoldDB" id="A0A2Z4UCK6"/>
<dbReference type="CDD" id="cd02603">
    <property type="entry name" value="HAD_sEH-N_like"/>
    <property type="match status" value="1"/>
</dbReference>
<proteinExistence type="predicted"/>
<dbReference type="RefSeq" id="WP_111920286.1">
    <property type="nucleotide sequence ID" value="NZ_CAUWHR010000010.1"/>
</dbReference>
<dbReference type="SFLD" id="SFLDG01129">
    <property type="entry name" value="C1.5:_HAD__Beta-PGM__Phosphata"/>
    <property type="match status" value="1"/>
</dbReference>
<evidence type="ECO:0000313" key="3">
    <source>
        <dbReference type="Proteomes" id="UP000250003"/>
    </source>
</evidence>
<gene>
    <name evidence="2" type="ORF">DQQ01_12320</name>
</gene>
<dbReference type="InterPro" id="IPR036412">
    <property type="entry name" value="HAD-like_sf"/>
</dbReference>
<protein>
    <submittedName>
        <fullName evidence="2">HAD family phosphatase</fullName>
    </submittedName>
</protein>
<accession>A0A2Z4UCK6</accession>
<evidence type="ECO:0000256" key="1">
    <source>
        <dbReference type="SAM" id="Phobius"/>
    </source>
</evidence>
<keyword evidence="1" id="KW-1133">Transmembrane helix</keyword>
<keyword evidence="3" id="KW-1185">Reference proteome</keyword>
<dbReference type="EMBL" id="CP030280">
    <property type="protein sequence ID" value="AWY98800.1"/>
    <property type="molecule type" value="Genomic_DNA"/>
</dbReference>
<dbReference type="InterPro" id="IPR006439">
    <property type="entry name" value="HAD-SF_hydro_IA"/>
</dbReference>
<sequence>MKNLKRLLAVIGIILLAGMYVLTLVFALTDNSAAGNMVMASLYATVMIPVLLYAFLLVHKWTHPKKEEISRVLENTSDVDTVIFDIGNVLAKYDWKKLLKEMNYDEKTTHAVADAMFLSKDWAEADRGIRTEEEILQSFIANNPSYEKEIRATFSKIEDTISVYSYTKDWLAYLKKRGYKLYFLSNFPEPLYRRCLDRLNFLELMDGGYMSWQVHLLKPEPEMYRKLIQDFQITPEKAVFIDDYMDNVAEARAQGLNAIHFTGRKSAVQQLADFGVK</sequence>
<feature type="transmembrane region" description="Helical" evidence="1">
    <location>
        <begin position="40"/>
        <end position="58"/>
    </location>
</feature>
<dbReference type="SFLD" id="SFLDS00003">
    <property type="entry name" value="Haloacid_Dehalogenase"/>
    <property type="match status" value="1"/>
</dbReference>
<organism evidence="2 3">
    <name type="scientific">Blautia argi</name>
    <dbReference type="NCBI Taxonomy" id="1912897"/>
    <lineage>
        <taxon>Bacteria</taxon>
        <taxon>Bacillati</taxon>
        <taxon>Bacillota</taxon>
        <taxon>Clostridia</taxon>
        <taxon>Lachnospirales</taxon>
        <taxon>Lachnospiraceae</taxon>
        <taxon>Blautia</taxon>
    </lineage>
</organism>
<feature type="transmembrane region" description="Helical" evidence="1">
    <location>
        <begin position="7"/>
        <end position="28"/>
    </location>
</feature>
<dbReference type="PRINTS" id="PR00413">
    <property type="entry name" value="HADHALOGNASE"/>
</dbReference>